<dbReference type="Gene3D" id="1.10.10.10">
    <property type="entry name" value="Winged helix-like DNA-binding domain superfamily/Winged helix DNA-binding domain"/>
    <property type="match status" value="1"/>
</dbReference>
<evidence type="ECO:0000256" key="4">
    <source>
        <dbReference type="ARBA" id="ARBA00023163"/>
    </source>
</evidence>
<dbReference type="PROSITE" id="PS50931">
    <property type="entry name" value="HTH_LYSR"/>
    <property type="match status" value="1"/>
</dbReference>
<dbReference type="GO" id="GO:0003677">
    <property type="term" value="F:DNA binding"/>
    <property type="evidence" value="ECO:0007669"/>
    <property type="project" value="UniProtKB-KW"/>
</dbReference>
<dbReference type="FunFam" id="1.10.10.10:FF:000001">
    <property type="entry name" value="LysR family transcriptional regulator"/>
    <property type="match status" value="1"/>
</dbReference>
<dbReference type="Proteomes" id="UP000221168">
    <property type="component" value="Unassembled WGS sequence"/>
</dbReference>
<dbReference type="PANTHER" id="PTHR30419">
    <property type="entry name" value="HTH-TYPE TRANSCRIPTIONAL REGULATOR YBHD"/>
    <property type="match status" value="1"/>
</dbReference>
<protein>
    <submittedName>
        <fullName evidence="6">LysR family transcriptional regulator</fullName>
    </submittedName>
</protein>
<name>A0A2G1QKA1_9HYPH</name>
<accession>A0A2G1QKA1</accession>
<evidence type="ECO:0000256" key="1">
    <source>
        <dbReference type="ARBA" id="ARBA00009437"/>
    </source>
</evidence>
<dbReference type="SUPFAM" id="SSF46785">
    <property type="entry name" value="Winged helix' DNA-binding domain"/>
    <property type="match status" value="1"/>
</dbReference>
<dbReference type="AlphaFoldDB" id="A0A2G1QKA1"/>
<sequence>MFRANQMTVNDNRIKFRQIVCFLEVARYQSVSRAAESLNMAQSAVSRALADLEAITGARLTERSKRGSRLTDLGEKFYQFAAPGAAQIRQAYAALQPSEQAESTIVVGTLPEAVSLMPQALTEMRRAAPRTVLRVLHGTNADHMTMLRHGDLTFVIGRIAGSDLLTGLSFEHLYSERVTCVVRAGHPLQGSEPIPPGELAQMRLVLHQPETIIRAETDRFLFSQGVSRLDDAIETDSMALARRLVIDDDRVWIAPEGVVSRDLETGDLSELAVSGWRIDASVGITTDPRRRLTLVEERFLGIIRTIAKNRIMTEML</sequence>
<dbReference type="InterPro" id="IPR036388">
    <property type="entry name" value="WH-like_DNA-bd_sf"/>
</dbReference>
<evidence type="ECO:0000256" key="3">
    <source>
        <dbReference type="ARBA" id="ARBA00023125"/>
    </source>
</evidence>
<evidence type="ECO:0000259" key="5">
    <source>
        <dbReference type="PROSITE" id="PS50931"/>
    </source>
</evidence>
<dbReference type="Pfam" id="PF00126">
    <property type="entry name" value="HTH_1"/>
    <property type="match status" value="1"/>
</dbReference>
<comment type="caution">
    <text evidence="6">The sequence shown here is derived from an EMBL/GenBank/DDBJ whole genome shotgun (WGS) entry which is preliminary data.</text>
</comment>
<evidence type="ECO:0000313" key="7">
    <source>
        <dbReference type="Proteomes" id="UP000221168"/>
    </source>
</evidence>
<dbReference type="PANTHER" id="PTHR30419:SF8">
    <property type="entry name" value="NITROGEN ASSIMILATION TRANSCRIPTIONAL ACTIVATOR-RELATED"/>
    <property type="match status" value="1"/>
</dbReference>
<evidence type="ECO:0000256" key="2">
    <source>
        <dbReference type="ARBA" id="ARBA00023015"/>
    </source>
</evidence>
<evidence type="ECO:0000313" key="6">
    <source>
        <dbReference type="EMBL" id="PHP65963.1"/>
    </source>
</evidence>
<dbReference type="InterPro" id="IPR005119">
    <property type="entry name" value="LysR_subst-bd"/>
</dbReference>
<dbReference type="GO" id="GO:0003700">
    <property type="term" value="F:DNA-binding transcription factor activity"/>
    <property type="evidence" value="ECO:0007669"/>
    <property type="project" value="InterPro"/>
</dbReference>
<dbReference type="OrthoDB" id="9814165at2"/>
<feature type="domain" description="HTH lysR-type" evidence="5">
    <location>
        <begin position="14"/>
        <end position="71"/>
    </location>
</feature>
<dbReference type="InterPro" id="IPR036390">
    <property type="entry name" value="WH_DNA-bd_sf"/>
</dbReference>
<comment type="similarity">
    <text evidence="1">Belongs to the LysR transcriptional regulatory family.</text>
</comment>
<dbReference type="SUPFAM" id="SSF53850">
    <property type="entry name" value="Periplasmic binding protein-like II"/>
    <property type="match status" value="1"/>
</dbReference>
<dbReference type="GO" id="GO:0005829">
    <property type="term" value="C:cytosol"/>
    <property type="evidence" value="ECO:0007669"/>
    <property type="project" value="TreeGrafter"/>
</dbReference>
<keyword evidence="2" id="KW-0805">Transcription regulation</keyword>
<dbReference type="PRINTS" id="PR00039">
    <property type="entry name" value="HTHLYSR"/>
</dbReference>
<dbReference type="Gene3D" id="3.40.190.10">
    <property type="entry name" value="Periplasmic binding protein-like II"/>
    <property type="match status" value="2"/>
</dbReference>
<dbReference type="InterPro" id="IPR050950">
    <property type="entry name" value="HTH-type_LysR_regulators"/>
</dbReference>
<keyword evidence="4" id="KW-0804">Transcription</keyword>
<reference evidence="6 7" key="1">
    <citation type="submission" date="2017-10" db="EMBL/GenBank/DDBJ databases">
        <title>Sedimentibacterium mangrovi gen. nov., sp. nov., a novel member of family Phyllobacteriacea isolated from mangrove sediment.</title>
        <authorList>
            <person name="Liao H."/>
            <person name="Tian Y."/>
        </authorList>
    </citation>
    <scope>NUCLEOTIDE SEQUENCE [LARGE SCALE GENOMIC DNA]</scope>
    <source>
        <strain evidence="6 7">X9-2-2</strain>
    </source>
</reference>
<keyword evidence="3" id="KW-0238">DNA-binding</keyword>
<proteinExistence type="inferred from homology"/>
<dbReference type="Pfam" id="PF03466">
    <property type="entry name" value="LysR_substrate"/>
    <property type="match status" value="1"/>
</dbReference>
<dbReference type="InterPro" id="IPR000847">
    <property type="entry name" value="LysR_HTH_N"/>
</dbReference>
<dbReference type="EMBL" id="PDVP01000011">
    <property type="protein sequence ID" value="PHP65963.1"/>
    <property type="molecule type" value="Genomic_DNA"/>
</dbReference>
<keyword evidence="7" id="KW-1185">Reference proteome</keyword>
<gene>
    <name evidence="6" type="ORF">CSC94_16740</name>
</gene>
<organism evidence="6 7">
    <name type="scientific">Zhengella mangrovi</name>
    <dbReference type="NCBI Taxonomy" id="1982044"/>
    <lineage>
        <taxon>Bacteria</taxon>
        <taxon>Pseudomonadati</taxon>
        <taxon>Pseudomonadota</taxon>
        <taxon>Alphaproteobacteria</taxon>
        <taxon>Hyphomicrobiales</taxon>
        <taxon>Notoacmeibacteraceae</taxon>
        <taxon>Zhengella</taxon>
    </lineage>
</organism>